<evidence type="ECO:0000313" key="3">
    <source>
        <dbReference type="Proteomes" id="UP001346869"/>
    </source>
</evidence>
<accession>A0AAN8A569</accession>
<evidence type="ECO:0000256" key="1">
    <source>
        <dbReference type="SAM" id="MobiDB-lite"/>
    </source>
</evidence>
<keyword evidence="3" id="KW-1185">Reference proteome</keyword>
<gene>
    <name evidence="2" type="ORF">PBY51_006690</name>
</gene>
<organism evidence="2 3">
    <name type="scientific">Eleginops maclovinus</name>
    <name type="common">Patagonian blennie</name>
    <name type="synonym">Eleginus maclovinus</name>
    <dbReference type="NCBI Taxonomy" id="56733"/>
    <lineage>
        <taxon>Eukaryota</taxon>
        <taxon>Metazoa</taxon>
        <taxon>Chordata</taxon>
        <taxon>Craniata</taxon>
        <taxon>Vertebrata</taxon>
        <taxon>Euteleostomi</taxon>
        <taxon>Actinopterygii</taxon>
        <taxon>Neopterygii</taxon>
        <taxon>Teleostei</taxon>
        <taxon>Neoteleostei</taxon>
        <taxon>Acanthomorphata</taxon>
        <taxon>Eupercaria</taxon>
        <taxon>Perciformes</taxon>
        <taxon>Notothenioidei</taxon>
        <taxon>Eleginopidae</taxon>
        <taxon>Eleginops</taxon>
    </lineage>
</organism>
<reference evidence="2 3" key="1">
    <citation type="journal article" date="2023" name="Genes (Basel)">
        <title>Chromosome-Level Genome Assembly and Circadian Gene Repertoire of the Patagonia Blennie Eleginops maclovinus-The Closest Ancestral Proxy of Antarctic Cryonotothenioids.</title>
        <authorList>
            <person name="Cheng C.C."/>
            <person name="Rivera-Colon A.G."/>
            <person name="Minhas B.F."/>
            <person name="Wilson L."/>
            <person name="Rayamajhi N."/>
            <person name="Vargas-Chacoff L."/>
            <person name="Catchen J.M."/>
        </authorList>
    </citation>
    <scope>NUCLEOTIDE SEQUENCE [LARGE SCALE GENOMIC DNA]</scope>
    <source>
        <strain evidence="2">JMC-PN-2008</strain>
    </source>
</reference>
<feature type="region of interest" description="Disordered" evidence="1">
    <location>
        <begin position="1"/>
        <end position="27"/>
    </location>
</feature>
<name>A0AAN8A569_ELEMC</name>
<proteinExistence type="predicted"/>
<sequence length="169" mass="18505">MVTCAFPKSISSPGMIPSPSPSPSPLSLRQETTILRVEGRRDIHVEGYGSSGEGGARAWAVGEVLERVGEGLESAKQRIQQRYAAPYEALWVACAPIILHCCTGSDVEPRADPLFSTMDRDTANLHVNHRKEWEPTFLPPSFTLSHRQTGGKIALAQGEKPWKREADAL</sequence>
<reference evidence="2 3" key="2">
    <citation type="journal article" date="2023" name="Mol. Biol. Evol.">
        <title>Genomics of Secondarily Temperate Adaptation in the Only Non-Antarctic Icefish.</title>
        <authorList>
            <person name="Rivera-Colon A.G."/>
            <person name="Rayamajhi N."/>
            <person name="Minhas B.F."/>
            <person name="Madrigal G."/>
            <person name="Bilyk K.T."/>
            <person name="Yoon V."/>
            <person name="Hune M."/>
            <person name="Gregory S."/>
            <person name="Cheng C.H.C."/>
            <person name="Catchen J.M."/>
        </authorList>
    </citation>
    <scope>NUCLEOTIDE SEQUENCE [LARGE SCALE GENOMIC DNA]</scope>
    <source>
        <strain evidence="2">JMC-PN-2008</strain>
    </source>
</reference>
<dbReference type="Proteomes" id="UP001346869">
    <property type="component" value="Unassembled WGS sequence"/>
</dbReference>
<dbReference type="EMBL" id="JAUZQC010000020">
    <property type="protein sequence ID" value="KAK5852851.1"/>
    <property type="molecule type" value="Genomic_DNA"/>
</dbReference>
<dbReference type="AlphaFoldDB" id="A0AAN8A569"/>
<evidence type="ECO:0000313" key="2">
    <source>
        <dbReference type="EMBL" id="KAK5852851.1"/>
    </source>
</evidence>
<protein>
    <submittedName>
        <fullName evidence="2">Uncharacterized protein</fullName>
    </submittedName>
</protein>
<comment type="caution">
    <text evidence="2">The sequence shown here is derived from an EMBL/GenBank/DDBJ whole genome shotgun (WGS) entry which is preliminary data.</text>
</comment>